<reference evidence="1 4" key="2">
    <citation type="submission" date="2018-11" db="EMBL/GenBank/DDBJ databases">
        <title>Proposal to divide the Flavobacteriaceae and reorganize its genera based on Amino Acid Identity values calculated from whole genome sequences.</title>
        <authorList>
            <person name="Nicholson A.C."/>
            <person name="Gulvik C.A."/>
            <person name="Whitney A.M."/>
            <person name="Humrighouse B.W."/>
            <person name="Bell M."/>
            <person name="Holmes B."/>
            <person name="Steigerwalt A.G."/>
            <person name="Villarma A."/>
            <person name="Sheth M."/>
            <person name="Batra D."/>
            <person name="Pryor J."/>
            <person name="Bernardet J.-F."/>
            <person name="Hugo C."/>
            <person name="Kampfer P."/>
            <person name="Newman J."/>
            <person name="McQuiston J.R."/>
        </authorList>
    </citation>
    <scope>NUCLEOTIDE SEQUENCE [LARGE SCALE GENOMIC DNA]</scope>
    <source>
        <strain evidence="1 4">KC_1864</strain>
    </source>
</reference>
<dbReference type="RefSeq" id="WP_103290787.1">
    <property type="nucleotide sequence ID" value="NZ_CP033924.1"/>
</dbReference>
<keyword evidence="4" id="KW-1185">Reference proteome</keyword>
<dbReference type="EMBL" id="CP033924">
    <property type="protein sequence ID" value="AZA82466.1"/>
    <property type="molecule type" value="Genomic_DNA"/>
</dbReference>
<organism evidence="2 3">
    <name type="scientific">Chryseobacterium lactis</name>
    <dbReference type="NCBI Taxonomy" id="1241981"/>
    <lineage>
        <taxon>Bacteria</taxon>
        <taxon>Pseudomonadati</taxon>
        <taxon>Bacteroidota</taxon>
        <taxon>Flavobacteriia</taxon>
        <taxon>Flavobacteriales</taxon>
        <taxon>Weeksellaceae</taxon>
        <taxon>Chryseobacterium group</taxon>
        <taxon>Chryseobacterium</taxon>
    </lineage>
</organism>
<protein>
    <submittedName>
        <fullName evidence="2">Uncharacterized protein</fullName>
    </submittedName>
</protein>
<evidence type="ECO:0000313" key="4">
    <source>
        <dbReference type="Proteomes" id="UP000279972"/>
    </source>
</evidence>
<dbReference type="Proteomes" id="UP000279972">
    <property type="component" value="Chromosome"/>
</dbReference>
<evidence type="ECO:0000313" key="1">
    <source>
        <dbReference type="EMBL" id="AZA82466.1"/>
    </source>
</evidence>
<name>A0A3G6RFC1_CHRLC</name>
<dbReference type="KEGG" id="clac:EG342_11410"/>
<dbReference type="AlphaFoldDB" id="A0A3G6RFC1"/>
<evidence type="ECO:0000313" key="2">
    <source>
        <dbReference type="EMBL" id="PNW13858.1"/>
    </source>
</evidence>
<proteinExistence type="predicted"/>
<evidence type="ECO:0000313" key="3">
    <source>
        <dbReference type="Proteomes" id="UP000236262"/>
    </source>
</evidence>
<sequence>MKALNEMNNTERAFAVARLFPDQLGTLTDFIKTEIAHLREKEEDIRKAWPTNCIATADYWYSLVQNAEQTIEKFGVLLYRNPRIFADHFFYQDNSVFGIHCMIRFAGSQVTPTMIRLAIELYFGDDKVVTIDFKKNKPSN</sequence>
<dbReference type="Proteomes" id="UP000236262">
    <property type="component" value="Unassembled WGS sequence"/>
</dbReference>
<accession>A0A3G6RFC1</accession>
<dbReference type="EMBL" id="PPEH01000003">
    <property type="protein sequence ID" value="PNW13858.1"/>
    <property type="molecule type" value="Genomic_DNA"/>
</dbReference>
<dbReference type="OrthoDB" id="969612at2"/>
<gene>
    <name evidence="2" type="ORF">C1637_08285</name>
    <name evidence="1" type="ORF">EG342_11410</name>
</gene>
<reference evidence="2 3" key="1">
    <citation type="submission" date="2018-01" db="EMBL/GenBank/DDBJ databases">
        <title>Draft genome sequences of Chryseobacterium lactis NCTC11390, Chryseobacterium oncorhynchi 701B-08, and Chryseobacterium viscerum 687B-08.</title>
        <authorList>
            <person name="Jeong J.-J."/>
            <person name="Lee Y.J."/>
            <person name="Park B."/>
            <person name="Choi I.-G."/>
            <person name="Kim K.D."/>
        </authorList>
    </citation>
    <scope>NUCLEOTIDE SEQUENCE [LARGE SCALE GENOMIC DNA]</scope>
    <source>
        <strain evidence="2 3">NCTC11390</strain>
    </source>
</reference>